<dbReference type="Pfam" id="PF00126">
    <property type="entry name" value="HTH_1"/>
    <property type="match status" value="1"/>
</dbReference>
<feature type="region of interest" description="Disordered" evidence="1">
    <location>
        <begin position="113"/>
        <end position="133"/>
    </location>
</feature>
<reference evidence="3 4" key="1">
    <citation type="submission" date="2019-07" db="EMBL/GenBank/DDBJ databases">
        <title>Ln-dependent methylotrophs.</title>
        <authorList>
            <person name="Tani A."/>
        </authorList>
    </citation>
    <scope>NUCLEOTIDE SEQUENCE [LARGE SCALE GENOMIC DNA]</scope>
    <source>
        <strain evidence="3 4">SM12</strain>
    </source>
</reference>
<sequence>MPHTDRPAIRLVLRLDFPPADRLGRGKIELLEHIRDTGSISAAGRAMDMSYRRAWLLVDALNGMFDEPAVERQRGGRQGGGAQLTAFGEVLIQRFRAMEAKALEAMGEDLAWLEDQRPRTPAAGARAPSEMPE</sequence>
<proteinExistence type="predicted"/>
<dbReference type="EMBL" id="VJMG01000047">
    <property type="protein sequence ID" value="TRL37076.1"/>
    <property type="molecule type" value="Genomic_DNA"/>
</dbReference>
<dbReference type="Proteomes" id="UP000316801">
    <property type="component" value="Unassembled WGS sequence"/>
</dbReference>
<dbReference type="SUPFAM" id="SSF46785">
    <property type="entry name" value="Winged helix' DNA-binding domain"/>
    <property type="match status" value="1"/>
</dbReference>
<evidence type="ECO:0000259" key="2">
    <source>
        <dbReference type="Pfam" id="PF00126"/>
    </source>
</evidence>
<name>A0A549T5C6_9HYPH</name>
<dbReference type="InterPro" id="IPR036388">
    <property type="entry name" value="WH-like_DNA-bd_sf"/>
</dbReference>
<feature type="domain" description="HTH lysR-type" evidence="2">
    <location>
        <begin position="28"/>
        <end position="89"/>
    </location>
</feature>
<dbReference type="InterPro" id="IPR051815">
    <property type="entry name" value="Molybdate_resp_trans_reg"/>
</dbReference>
<keyword evidence="4" id="KW-1185">Reference proteome</keyword>
<dbReference type="InterPro" id="IPR000847">
    <property type="entry name" value="LysR_HTH_N"/>
</dbReference>
<dbReference type="PANTHER" id="PTHR30432:SF1">
    <property type="entry name" value="DNA-BINDING TRANSCRIPTIONAL DUAL REGULATOR MODE"/>
    <property type="match status" value="1"/>
</dbReference>
<organism evidence="3 4">
    <name type="scientific">Rhizobium straminoryzae</name>
    <dbReference type="NCBI Taxonomy" id="1387186"/>
    <lineage>
        <taxon>Bacteria</taxon>
        <taxon>Pseudomonadati</taxon>
        <taxon>Pseudomonadota</taxon>
        <taxon>Alphaproteobacteria</taxon>
        <taxon>Hyphomicrobiales</taxon>
        <taxon>Rhizobiaceae</taxon>
        <taxon>Rhizobium/Agrobacterium group</taxon>
        <taxon>Rhizobium</taxon>
    </lineage>
</organism>
<dbReference type="GO" id="GO:0003700">
    <property type="term" value="F:DNA-binding transcription factor activity"/>
    <property type="evidence" value="ECO:0007669"/>
    <property type="project" value="InterPro"/>
</dbReference>
<evidence type="ECO:0000313" key="3">
    <source>
        <dbReference type="EMBL" id="TRL37076.1"/>
    </source>
</evidence>
<dbReference type="InterPro" id="IPR036390">
    <property type="entry name" value="WH_DNA-bd_sf"/>
</dbReference>
<protein>
    <submittedName>
        <fullName evidence="3">LysR family transcriptional regulator</fullName>
    </submittedName>
</protein>
<evidence type="ECO:0000256" key="1">
    <source>
        <dbReference type="SAM" id="MobiDB-lite"/>
    </source>
</evidence>
<feature type="compositionally biased region" description="Low complexity" evidence="1">
    <location>
        <begin position="119"/>
        <end position="133"/>
    </location>
</feature>
<evidence type="ECO:0000313" key="4">
    <source>
        <dbReference type="Proteomes" id="UP000316801"/>
    </source>
</evidence>
<accession>A0A549T5C6</accession>
<dbReference type="AlphaFoldDB" id="A0A549T5C6"/>
<dbReference type="RefSeq" id="WP_143126325.1">
    <property type="nucleotide sequence ID" value="NZ_VJMG01000047.1"/>
</dbReference>
<dbReference type="Gene3D" id="1.10.10.10">
    <property type="entry name" value="Winged helix-like DNA-binding domain superfamily/Winged helix DNA-binding domain"/>
    <property type="match status" value="1"/>
</dbReference>
<gene>
    <name evidence="3" type="ORF">FNA46_16645</name>
</gene>
<comment type="caution">
    <text evidence="3">The sequence shown here is derived from an EMBL/GenBank/DDBJ whole genome shotgun (WGS) entry which is preliminary data.</text>
</comment>
<dbReference type="PANTHER" id="PTHR30432">
    <property type="entry name" value="TRANSCRIPTIONAL REGULATOR MODE"/>
    <property type="match status" value="1"/>
</dbReference>